<accession>A0A7C3GRY9</accession>
<sequence>MISMEDLADLVDQAFEKGRLTEEERLEALRLDGLVRGKLKESREEVFLAAEVSLTVDIEDVERAQRRARILQRLMDGRVLPVVIGEMVTERARRKAEELGVIVA</sequence>
<evidence type="ECO:0000313" key="1">
    <source>
        <dbReference type="EMBL" id="HFC97142.1"/>
    </source>
</evidence>
<dbReference type="EMBL" id="DRMH01000016">
    <property type="protein sequence ID" value="HFC97142.1"/>
    <property type="molecule type" value="Genomic_DNA"/>
</dbReference>
<proteinExistence type="predicted"/>
<reference evidence="1" key="1">
    <citation type="journal article" date="2020" name="mSystems">
        <title>Genome- and Community-Level Interaction Insights into Carbon Utilization and Element Cycling Functions of Hydrothermarchaeota in Hydrothermal Sediment.</title>
        <authorList>
            <person name="Zhou Z."/>
            <person name="Liu Y."/>
            <person name="Xu W."/>
            <person name="Pan J."/>
            <person name="Luo Z.H."/>
            <person name="Li M."/>
        </authorList>
    </citation>
    <scope>NUCLEOTIDE SEQUENCE [LARGE SCALE GENOMIC DNA]</scope>
    <source>
        <strain evidence="1">HyVt-483</strain>
    </source>
</reference>
<protein>
    <submittedName>
        <fullName evidence="1">Uncharacterized protein</fullName>
    </submittedName>
</protein>
<gene>
    <name evidence="1" type="ORF">ENJ40_01620</name>
</gene>
<name>A0A7C3GRY9_9BACT</name>
<dbReference type="AlphaFoldDB" id="A0A7C3GRY9"/>
<comment type="caution">
    <text evidence="1">The sequence shown here is derived from an EMBL/GenBank/DDBJ whole genome shotgun (WGS) entry which is preliminary data.</text>
</comment>
<organism evidence="1">
    <name type="scientific">Thermosulfurimonas dismutans</name>
    <dbReference type="NCBI Taxonomy" id="999894"/>
    <lineage>
        <taxon>Bacteria</taxon>
        <taxon>Pseudomonadati</taxon>
        <taxon>Thermodesulfobacteriota</taxon>
        <taxon>Thermodesulfobacteria</taxon>
        <taxon>Thermodesulfobacteriales</taxon>
        <taxon>Thermodesulfobacteriaceae</taxon>
        <taxon>Thermosulfurimonas</taxon>
    </lineage>
</organism>
<dbReference type="Proteomes" id="UP000886043">
    <property type="component" value="Unassembled WGS sequence"/>
</dbReference>